<organism evidence="1 2">
    <name type="scientific">Xanthomonas floridensis</name>
    <dbReference type="NCBI Taxonomy" id="1843580"/>
    <lineage>
        <taxon>Bacteria</taxon>
        <taxon>Pseudomonadati</taxon>
        <taxon>Pseudomonadota</taxon>
        <taxon>Gammaproteobacteria</taxon>
        <taxon>Lysobacterales</taxon>
        <taxon>Lysobacteraceae</taxon>
        <taxon>Xanthomonas</taxon>
    </lineage>
</organism>
<comment type="caution">
    <text evidence="1">The sequence shown here is derived from an EMBL/GenBank/DDBJ whole genome shotgun (WGS) entry which is preliminary data.</text>
</comment>
<reference evidence="1 2" key="1">
    <citation type="submission" date="2016-05" db="EMBL/GenBank/DDBJ databases">
        <title>Pathogenic, phenotypic and molecular characterisation of Xanthomonas nasturtii sp. nov. and Xanthomonas floridensis sp. nov., new species of Xanthomonas associated with watercress production in Florida.</title>
        <authorList>
            <person name="Vicente J.G."/>
            <person name="Rothwell S."/>
            <person name="Holub E.B."/>
            <person name="Studholme D.J."/>
        </authorList>
    </citation>
    <scope>NUCLEOTIDE SEQUENCE [LARGE SCALE GENOMIC DNA]</scope>
    <source>
        <strain evidence="1 2">WHRI 8848</strain>
    </source>
</reference>
<evidence type="ECO:0000313" key="2">
    <source>
        <dbReference type="Proteomes" id="UP000077659"/>
    </source>
</evidence>
<evidence type="ECO:0000313" key="1">
    <source>
        <dbReference type="EMBL" id="OAG67798.1"/>
    </source>
</evidence>
<dbReference type="EMBL" id="LXNG01000013">
    <property type="protein sequence ID" value="OAG67798.1"/>
    <property type="molecule type" value="Genomic_DNA"/>
</dbReference>
<dbReference type="Proteomes" id="UP000077659">
    <property type="component" value="Unassembled WGS sequence"/>
</dbReference>
<accession>A0A1A9MC87</accession>
<name>A0A1A9MC87_9XANT</name>
<gene>
    <name evidence="1" type="ORF">A7D17_15500</name>
</gene>
<proteinExistence type="predicted"/>
<dbReference type="AlphaFoldDB" id="A0A1A9MC87"/>
<protein>
    <submittedName>
        <fullName evidence="1">Uncharacterized protein</fullName>
    </submittedName>
</protein>
<sequence>MLVSKAMGGKGGRIGASRSPYVERAVQAGIRPIHRVHRPWVVRGVIAGQVCMLEVGNGVAVDH</sequence>